<feature type="transmembrane region" description="Helical" evidence="1">
    <location>
        <begin position="79"/>
        <end position="97"/>
    </location>
</feature>
<dbReference type="InterPro" id="IPR037185">
    <property type="entry name" value="EmrE-like"/>
</dbReference>
<dbReference type="Proteomes" id="UP000029833">
    <property type="component" value="Unassembled WGS sequence"/>
</dbReference>
<keyword evidence="1" id="KW-0812">Transmembrane</keyword>
<feature type="transmembrane region" description="Helical" evidence="1">
    <location>
        <begin position="47"/>
        <end position="67"/>
    </location>
</feature>
<dbReference type="OrthoDB" id="3837845at2"/>
<dbReference type="STRING" id="1408250.Q760_05595"/>
<accession>A0A0A0B4X8</accession>
<protein>
    <recommendedName>
        <fullName evidence="5">EamA domain-containing protein</fullName>
    </recommendedName>
</protein>
<keyword evidence="1" id="KW-1133">Transmembrane helix</keyword>
<feature type="transmembrane region" description="Helical" evidence="1">
    <location>
        <begin position="133"/>
        <end position="151"/>
    </location>
</feature>
<evidence type="ECO:0008006" key="5">
    <source>
        <dbReference type="Google" id="ProtNLM"/>
    </source>
</evidence>
<feature type="signal peptide" evidence="2">
    <location>
        <begin position="1"/>
        <end position="25"/>
    </location>
</feature>
<gene>
    <name evidence="3" type="ORF">Q760_05595</name>
</gene>
<feature type="chain" id="PRO_5001959293" description="EamA domain-containing protein" evidence="2">
    <location>
        <begin position="26"/>
        <end position="287"/>
    </location>
</feature>
<feature type="transmembrane region" description="Helical" evidence="1">
    <location>
        <begin position="248"/>
        <end position="268"/>
    </location>
</feature>
<organism evidence="3 4">
    <name type="scientific">Cellulomonas cellasea DSM 20118</name>
    <dbReference type="NCBI Taxonomy" id="1408250"/>
    <lineage>
        <taxon>Bacteria</taxon>
        <taxon>Bacillati</taxon>
        <taxon>Actinomycetota</taxon>
        <taxon>Actinomycetes</taxon>
        <taxon>Micrococcales</taxon>
        <taxon>Cellulomonadaceae</taxon>
        <taxon>Cellulomonas</taxon>
    </lineage>
</organism>
<proteinExistence type="predicted"/>
<feature type="transmembrane region" description="Helical" evidence="1">
    <location>
        <begin position="194"/>
        <end position="213"/>
    </location>
</feature>
<evidence type="ECO:0000256" key="2">
    <source>
        <dbReference type="SAM" id="SignalP"/>
    </source>
</evidence>
<dbReference type="EMBL" id="AXNT01000155">
    <property type="protein sequence ID" value="KGM00859.1"/>
    <property type="molecule type" value="Genomic_DNA"/>
</dbReference>
<feature type="transmembrane region" description="Helical" evidence="1">
    <location>
        <begin position="103"/>
        <end position="121"/>
    </location>
</feature>
<feature type="transmembrane region" description="Helical" evidence="1">
    <location>
        <begin position="163"/>
        <end position="182"/>
    </location>
</feature>
<keyword evidence="4" id="KW-1185">Reference proteome</keyword>
<evidence type="ECO:0000256" key="1">
    <source>
        <dbReference type="SAM" id="Phobius"/>
    </source>
</evidence>
<keyword evidence="1" id="KW-0472">Membrane</keyword>
<evidence type="ECO:0000313" key="4">
    <source>
        <dbReference type="Proteomes" id="UP000029833"/>
    </source>
</evidence>
<dbReference type="PANTHER" id="PTHR40761">
    <property type="entry name" value="CONSERVED INTEGRAL MEMBRANE ALANINE VALINE AND LEUCINE RICH PROTEIN-RELATED"/>
    <property type="match status" value="1"/>
</dbReference>
<dbReference type="PANTHER" id="PTHR40761:SF1">
    <property type="entry name" value="CONSERVED INTEGRAL MEMBRANE ALANINE VALINE AND LEUCINE RICH PROTEIN-RELATED"/>
    <property type="match status" value="1"/>
</dbReference>
<name>A0A0A0B4X8_9CELL</name>
<keyword evidence="2" id="KW-0732">Signal</keyword>
<sequence>MTTALLSVAAAALCSGAATVLQAVAARRQPVRAGIDVGLVLRLARSGTYWLAMLLVAAGFLLSFVALRTLPLFLVQAGRASSLAVAAVLSVLVLGARLRRGEVAALAVVAAGLVALAASVVPHPASHVRSGAGWWLVASVVVLAAAAGVAARSRPSTGSGLVLAGLAGLAFAVLAVAARTVGGLGLEGLVREPAAWAIPAGGALGLALGALALQRAPVVGVTAAMVGVETCVGALLGMLLAGDRPEPGSAVLCVVGFVAVLGGVLAVARFGSVEGATSPAGPLERVA</sequence>
<feature type="transmembrane region" description="Helical" evidence="1">
    <location>
        <begin position="219"/>
        <end position="241"/>
    </location>
</feature>
<comment type="caution">
    <text evidence="3">The sequence shown here is derived from an EMBL/GenBank/DDBJ whole genome shotgun (WGS) entry which is preliminary data.</text>
</comment>
<dbReference type="SUPFAM" id="SSF103481">
    <property type="entry name" value="Multidrug resistance efflux transporter EmrE"/>
    <property type="match status" value="1"/>
</dbReference>
<dbReference type="RefSeq" id="WP_052104429.1">
    <property type="nucleotide sequence ID" value="NZ_AXNT01000155.1"/>
</dbReference>
<dbReference type="AlphaFoldDB" id="A0A0A0B4X8"/>
<reference evidence="3 4" key="1">
    <citation type="submission" date="2013-10" db="EMBL/GenBank/DDBJ databases">
        <authorList>
            <person name="Wang G."/>
            <person name="Zhuang W."/>
        </authorList>
    </citation>
    <scope>NUCLEOTIDE SEQUENCE [LARGE SCALE GENOMIC DNA]</scope>
    <source>
        <strain evidence="3 4">DSM 20118</strain>
    </source>
</reference>
<evidence type="ECO:0000313" key="3">
    <source>
        <dbReference type="EMBL" id="KGM00859.1"/>
    </source>
</evidence>